<keyword evidence="1" id="KW-0472">Membrane</keyword>
<dbReference type="GeneID" id="38132296"/>
<sequence length="70" mass="7901">MVLAPEFSAVKEIPRVTDVVALCWGSDSPCVACCWYVAPDLLLFYFYLFPLFFPLSFSSSVTWAPKQTND</sequence>
<keyword evidence="1" id="KW-1133">Transmembrane helix</keyword>
<feature type="transmembrane region" description="Helical" evidence="1">
    <location>
        <begin position="44"/>
        <end position="64"/>
    </location>
</feature>
<evidence type="ECO:0000256" key="1">
    <source>
        <dbReference type="SAM" id="Phobius"/>
    </source>
</evidence>
<proteinExistence type="predicted"/>
<dbReference type="EMBL" id="KZ852040">
    <property type="protein sequence ID" value="RDH35610.1"/>
    <property type="molecule type" value="Genomic_DNA"/>
</dbReference>
<reference evidence="2 3" key="1">
    <citation type="submission" date="2018-07" db="EMBL/GenBank/DDBJ databases">
        <title>The genomes of Aspergillus section Nigri reveals drivers in fungal speciation.</title>
        <authorList>
            <consortium name="DOE Joint Genome Institute"/>
            <person name="Vesth T.C."/>
            <person name="Nybo J."/>
            <person name="Theobald S."/>
            <person name="Brandl J."/>
            <person name="Frisvad J.C."/>
            <person name="Nielsen K.F."/>
            <person name="Lyhne E.K."/>
            <person name="Kogle M.E."/>
            <person name="Kuo A."/>
            <person name="Riley R."/>
            <person name="Clum A."/>
            <person name="Nolan M."/>
            <person name="Lipzen A."/>
            <person name="Salamov A."/>
            <person name="Henrissat B."/>
            <person name="Wiebenga A."/>
            <person name="De vries R.P."/>
            <person name="Grigoriev I.V."/>
            <person name="Mortensen U.H."/>
            <person name="Andersen M.R."/>
            <person name="Baker S.E."/>
        </authorList>
    </citation>
    <scope>NUCLEOTIDE SEQUENCE [LARGE SCALE GENOMIC DNA]</scope>
    <source>
        <strain evidence="2 3">CBS 139.54b</strain>
    </source>
</reference>
<keyword evidence="1" id="KW-0812">Transmembrane</keyword>
<evidence type="ECO:0000313" key="2">
    <source>
        <dbReference type="EMBL" id="RDH35610.1"/>
    </source>
</evidence>
<name>A0A3F3Q8T1_9EURO</name>
<gene>
    <name evidence="2" type="ORF">BDQ94DRAFT_129861</name>
</gene>
<dbReference type="Proteomes" id="UP000253729">
    <property type="component" value="Unassembled WGS sequence"/>
</dbReference>
<keyword evidence="3" id="KW-1185">Reference proteome</keyword>
<protein>
    <submittedName>
        <fullName evidence="2">Uncharacterized protein</fullName>
    </submittedName>
</protein>
<dbReference type="AlphaFoldDB" id="A0A3F3Q8T1"/>
<organism evidence="2 3">
    <name type="scientific">Aspergillus welwitschiae</name>
    <dbReference type="NCBI Taxonomy" id="1341132"/>
    <lineage>
        <taxon>Eukaryota</taxon>
        <taxon>Fungi</taxon>
        <taxon>Dikarya</taxon>
        <taxon>Ascomycota</taxon>
        <taxon>Pezizomycotina</taxon>
        <taxon>Eurotiomycetes</taxon>
        <taxon>Eurotiomycetidae</taxon>
        <taxon>Eurotiales</taxon>
        <taxon>Aspergillaceae</taxon>
        <taxon>Aspergillus</taxon>
        <taxon>Aspergillus subgen. Circumdati</taxon>
    </lineage>
</organism>
<dbReference type="RefSeq" id="XP_026628632.1">
    <property type="nucleotide sequence ID" value="XM_026763940.1"/>
</dbReference>
<evidence type="ECO:0000313" key="3">
    <source>
        <dbReference type="Proteomes" id="UP000253729"/>
    </source>
</evidence>
<accession>A0A3F3Q8T1</accession>